<evidence type="ECO:0000313" key="2">
    <source>
        <dbReference type="Proteomes" id="UP001161580"/>
    </source>
</evidence>
<organism evidence="1 2">
    <name type="scientific">Ferirhizobium litorale</name>
    <dbReference type="NCBI Taxonomy" id="2927786"/>
    <lineage>
        <taxon>Bacteria</taxon>
        <taxon>Pseudomonadati</taxon>
        <taxon>Pseudomonadota</taxon>
        <taxon>Alphaproteobacteria</taxon>
        <taxon>Hyphomicrobiales</taxon>
        <taxon>Rhizobiaceae</taxon>
        <taxon>Ferirhizobium</taxon>
    </lineage>
</organism>
<dbReference type="Pfam" id="PF06169">
    <property type="entry name" value="DUF982"/>
    <property type="match status" value="1"/>
</dbReference>
<comment type="caution">
    <text evidence="1">The sequence shown here is derived from an EMBL/GenBank/DDBJ whole genome shotgun (WGS) entry which is preliminary data.</text>
</comment>
<evidence type="ECO:0000313" key="1">
    <source>
        <dbReference type="EMBL" id="MDI7922824.1"/>
    </source>
</evidence>
<protein>
    <submittedName>
        <fullName evidence="1">DUF982 domain-containing protein</fullName>
    </submittedName>
</protein>
<dbReference type="RefSeq" id="WP_311794372.1">
    <property type="nucleotide sequence ID" value="NZ_JALDYZ010000005.1"/>
</dbReference>
<dbReference type="Gene3D" id="6.10.250.730">
    <property type="match status" value="1"/>
</dbReference>
<sequence length="126" mass="14202">MADMLFDSPVFVVRGGCVQEVAGLDDAFALLDDWPEDRQDMVFEVVYKACRDAYVGLLPLSVSEQTFRQFSKRVGILYRVEEIPSLGTSGSDCLQDRLRANRPPDAQDWRMLNSGSLVGNENRVRL</sequence>
<dbReference type="EMBL" id="JALDYZ010000005">
    <property type="protein sequence ID" value="MDI7922824.1"/>
    <property type="molecule type" value="Genomic_DNA"/>
</dbReference>
<dbReference type="AlphaFoldDB" id="A0AAE3U165"/>
<keyword evidence="2" id="KW-1185">Reference proteome</keyword>
<name>A0AAE3U165_9HYPH</name>
<dbReference type="Proteomes" id="UP001161580">
    <property type="component" value="Unassembled WGS sequence"/>
</dbReference>
<reference evidence="1" key="1">
    <citation type="submission" date="2022-03" db="EMBL/GenBank/DDBJ databases">
        <title>Fererhizobium litorale gen. nov., sp. nov., isolated from sandy sediments of the Sea of Japan seashore.</title>
        <authorList>
            <person name="Romanenko L."/>
            <person name="Kurilenko V."/>
            <person name="Otstavnykh N."/>
            <person name="Svetashev V."/>
            <person name="Tekutyeva L."/>
            <person name="Isaeva M."/>
            <person name="Mikhailov V."/>
        </authorList>
    </citation>
    <scope>NUCLEOTIDE SEQUENCE</scope>
    <source>
        <strain evidence="1">KMM 9576</strain>
    </source>
</reference>
<gene>
    <name evidence="1" type="ORF">MRS75_12070</name>
</gene>
<dbReference type="InterPro" id="IPR010385">
    <property type="entry name" value="DUF982"/>
</dbReference>
<accession>A0AAE3U165</accession>
<proteinExistence type="predicted"/>